<evidence type="ECO:0000313" key="3">
    <source>
        <dbReference type="Proteomes" id="UP000018936"/>
    </source>
</evidence>
<reference evidence="2 3" key="1">
    <citation type="journal article" date="2013" name="Proc. Natl. Acad. Sci. U.S.A.">
        <title>The king cobra genome reveals dynamic gene evolution and adaptation in the snake venom system.</title>
        <authorList>
            <person name="Vonk F.J."/>
            <person name="Casewell N.R."/>
            <person name="Henkel C.V."/>
            <person name="Heimberg A.M."/>
            <person name="Jansen H.J."/>
            <person name="McCleary R.J."/>
            <person name="Kerkkamp H.M."/>
            <person name="Vos R.A."/>
            <person name="Guerreiro I."/>
            <person name="Calvete J.J."/>
            <person name="Wuster W."/>
            <person name="Woods A.E."/>
            <person name="Logan J.M."/>
            <person name="Harrison R.A."/>
            <person name="Castoe T.A."/>
            <person name="de Koning A.P."/>
            <person name="Pollock D.D."/>
            <person name="Yandell M."/>
            <person name="Calderon D."/>
            <person name="Renjifo C."/>
            <person name="Currier R.B."/>
            <person name="Salgado D."/>
            <person name="Pla D."/>
            <person name="Sanz L."/>
            <person name="Hyder A.S."/>
            <person name="Ribeiro J.M."/>
            <person name="Arntzen J.W."/>
            <person name="van den Thillart G.E."/>
            <person name="Boetzer M."/>
            <person name="Pirovano W."/>
            <person name="Dirks R.P."/>
            <person name="Spaink H.P."/>
            <person name="Duboule D."/>
            <person name="McGlinn E."/>
            <person name="Kini R.M."/>
            <person name="Richardson M.K."/>
        </authorList>
    </citation>
    <scope>NUCLEOTIDE SEQUENCE</scope>
    <source>
        <tissue evidence="2">Blood</tissue>
    </source>
</reference>
<evidence type="ECO:0000313" key="2">
    <source>
        <dbReference type="EMBL" id="ETE65546.1"/>
    </source>
</evidence>
<name>V8NUC2_OPHHA</name>
<feature type="compositionally biased region" description="Basic and acidic residues" evidence="1">
    <location>
        <begin position="27"/>
        <end position="68"/>
    </location>
</feature>
<dbReference type="EMBL" id="AZIM01001852">
    <property type="protein sequence ID" value="ETE65546.1"/>
    <property type="molecule type" value="Genomic_DNA"/>
</dbReference>
<proteinExistence type="predicted"/>
<comment type="caution">
    <text evidence="2">The sequence shown here is derived from an EMBL/GenBank/DDBJ whole genome shotgun (WGS) entry which is preliminary data.</text>
</comment>
<accession>V8NUC2</accession>
<dbReference type="AlphaFoldDB" id="V8NUC2"/>
<organism evidence="2 3">
    <name type="scientific">Ophiophagus hannah</name>
    <name type="common">King cobra</name>
    <name type="synonym">Naja hannah</name>
    <dbReference type="NCBI Taxonomy" id="8665"/>
    <lineage>
        <taxon>Eukaryota</taxon>
        <taxon>Metazoa</taxon>
        <taxon>Chordata</taxon>
        <taxon>Craniata</taxon>
        <taxon>Vertebrata</taxon>
        <taxon>Euteleostomi</taxon>
        <taxon>Lepidosauria</taxon>
        <taxon>Squamata</taxon>
        <taxon>Bifurcata</taxon>
        <taxon>Unidentata</taxon>
        <taxon>Episquamata</taxon>
        <taxon>Toxicofera</taxon>
        <taxon>Serpentes</taxon>
        <taxon>Colubroidea</taxon>
        <taxon>Elapidae</taxon>
        <taxon>Elapinae</taxon>
        <taxon>Ophiophagus</taxon>
    </lineage>
</organism>
<evidence type="ECO:0000256" key="1">
    <source>
        <dbReference type="SAM" id="MobiDB-lite"/>
    </source>
</evidence>
<feature type="non-terminal residue" evidence="2">
    <location>
        <position position="1"/>
    </location>
</feature>
<keyword evidence="3" id="KW-1185">Reference proteome</keyword>
<feature type="region of interest" description="Disordered" evidence="1">
    <location>
        <begin position="1"/>
        <end position="69"/>
    </location>
</feature>
<sequence length="160" mass="18150">MPTKPGPPSHAHQAMPTKRTEPVAGRQEGRQEGRKEGRKEEGREEKREESREEKSRKNDEGLEAKTCEEQLEELGFSSLLKRRTRGDMMAGAVSTHSPKHLKAGQDGWKLVKERSNLELRRNFLTVRTINQWNRLPSEVVGVPSLEAFKMTVDSSLSGME</sequence>
<dbReference type="OrthoDB" id="276744at2759"/>
<gene>
    <name evidence="2" type="ORF">L345_08687</name>
</gene>
<dbReference type="Proteomes" id="UP000018936">
    <property type="component" value="Unassembled WGS sequence"/>
</dbReference>
<protein>
    <submittedName>
        <fullName evidence="2">Uncharacterized protein</fullName>
    </submittedName>
</protein>